<keyword evidence="1" id="KW-0472">Membrane</keyword>
<dbReference type="Proteomes" id="UP000195781">
    <property type="component" value="Unassembled WGS sequence"/>
</dbReference>
<keyword evidence="3" id="KW-1185">Reference proteome</keyword>
<feature type="transmembrane region" description="Helical" evidence="1">
    <location>
        <begin position="7"/>
        <end position="26"/>
    </location>
</feature>
<dbReference type="OrthoDB" id="3183694at2"/>
<comment type="caution">
    <text evidence="2">The sequence shown here is derived from an EMBL/GenBank/DDBJ whole genome shotgun (WGS) entry which is preliminary data.</text>
</comment>
<dbReference type="AlphaFoldDB" id="A0A1Y3XVS2"/>
<name>A0A1Y3XVS2_9ACTN</name>
<keyword evidence="1" id="KW-0812">Transmembrane</keyword>
<reference evidence="3" key="1">
    <citation type="submission" date="2017-04" db="EMBL/GenBank/DDBJ databases">
        <title>Function of individual gut microbiota members based on whole genome sequencing of pure cultures obtained from chicken caecum.</title>
        <authorList>
            <person name="Medvecky M."/>
            <person name="Cejkova D."/>
            <person name="Polansky O."/>
            <person name="Karasova D."/>
            <person name="Kubasova T."/>
            <person name="Cizek A."/>
            <person name="Rychlik I."/>
        </authorList>
    </citation>
    <scope>NUCLEOTIDE SEQUENCE [LARGE SCALE GENOMIC DNA]</scope>
    <source>
        <strain evidence="3">An5</strain>
    </source>
</reference>
<protein>
    <submittedName>
        <fullName evidence="2">Uncharacterized protein</fullName>
    </submittedName>
</protein>
<keyword evidence="1" id="KW-1133">Transmembrane helix</keyword>
<evidence type="ECO:0000313" key="3">
    <source>
        <dbReference type="Proteomes" id="UP000195781"/>
    </source>
</evidence>
<proteinExistence type="predicted"/>
<evidence type="ECO:0000313" key="2">
    <source>
        <dbReference type="EMBL" id="OUN89663.1"/>
    </source>
</evidence>
<evidence type="ECO:0000256" key="1">
    <source>
        <dbReference type="SAM" id="Phobius"/>
    </source>
</evidence>
<gene>
    <name evidence="2" type="ORF">B5G02_01115</name>
</gene>
<accession>A0A1Y3XVS2</accession>
<organism evidence="2 3">
    <name type="scientific">[Collinsella] massiliensis</name>
    <dbReference type="NCBI Taxonomy" id="1232426"/>
    <lineage>
        <taxon>Bacteria</taxon>
        <taxon>Bacillati</taxon>
        <taxon>Actinomycetota</taxon>
        <taxon>Coriobacteriia</taxon>
        <taxon>Coriobacteriales</taxon>
        <taxon>Coriobacteriaceae</taxon>
        <taxon>Enorma</taxon>
    </lineage>
</organism>
<dbReference type="RefSeq" id="WP_094334843.1">
    <property type="nucleotide sequence ID" value="NZ_NFIE01000002.1"/>
</dbReference>
<dbReference type="EMBL" id="NFIE01000002">
    <property type="protein sequence ID" value="OUN89663.1"/>
    <property type="molecule type" value="Genomic_DNA"/>
</dbReference>
<sequence length="87" mass="9330">MKLNVSAVARGIIGGAAIALGAAIGYKLATDDDLRNTIVQSVREAVGAVYKNAADMSEDVALRTAQLTKNPKVNQDWVEHQWESIGY</sequence>